<evidence type="ECO:0000313" key="2">
    <source>
        <dbReference type="EMBL" id="KAB5592223.1"/>
    </source>
</evidence>
<dbReference type="PANTHER" id="PTHR33266">
    <property type="entry name" value="CHROMOSOME 15, WHOLE GENOME SHOTGUN SEQUENCE"/>
    <property type="match status" value="1"/>
</dbReference>
<reference evidence="2 3" key="1">
    <citation type="journal article" date="2019" name="Fungal Biol. Biotechnol.">
        <title>Draft genome sequence of fastidious pathogen Ceratobasidium theobromae, which causes vascular-streak dieback in Theobroma cacao.</title>
        <authorList>
            <person name="Ali S.S."/>
            <person name="Asman A."/>
            <person name="Shao J."/>
            <person name="Firmansyah A.P."/>
            <person name="Susilo A.W."/>
            <person name="Rosmana A."/>
            <person name="McMahon P."/>
            <person name="Junaid M."/>
            <person name="Guest D."/>
            <person name="Kheng T.Y."/>
            <person name="Meinhardt L.W."/>
            <person name="Bailey B.A."/>
        </authorList>
    </citation>
    <scope>NUCLEOTIDE SEQUENCE [LARGE SCALE GENOMIC DNA]</scope>
    <source>
        <strain evidence="2 3">CT2</strain>
    </source>
</reference>
<dbReference type="AlphaFoldDB" id="A0A5N5QKZ1"/>
<evidence type="ECO:0000256" key="1">
    <source>
        <dbReference type="SAM" id="MobiDB-lite"/>
    </source>
</evidence>
<keyword evidence="3" id="KW-1185">Reference proteome</keyword>
<dbReference type="Proteomes" id="UP000383932">
    <property type="component" value="Unassembled WGS sequence"/>
</dbReference>
<dbReference type="PANTHER" id="PTHR33266:SF1">
    <property type="entry name" value="F-BOX DOMAIN-CONTAINING PROTEIN"/>
    <property type="match status" value="1"/>
</dbReference>
<organism evidence="2 3">
    <name type="scientific">Ceratobasidium theobromae</name>
    <dbReference type="NCBI Taxonomy" id="1582974"/>
    <lineage>
        <taxon>Eukaryota</taxon>
        <taxon>Fungi</taxon>
        <taxon>Dikarya</taxon>
        <taxon>Basidiomycota</taxon>
        <taxon>Agaricomycotina</taxon>
        <taxon>Agaricomycetes</taxon>
        <taxon>Cantharellales</taxon>
        <taxon>Ceratobasidiaceae</taxon>
        <taxon>Ceratobasidium</taxon>
    </lineage>
</organism>
<name>A0A5N5QKZ1_9AGAM</name>
<accession>A0A5N5QKZ1</accession>
<dbReference type="OrthoDB" id="3270019at2759"/>
<feature type="compositionally biased region" description="Basic and acidic residues" evidence="1">
    <location>
        <begin position="737"/>
        <end position="752"/>
    </location>
</feature>
<comment type="caution">
    <text evidence="2">The sequence shown here is derived from an EMBL/GenBank/DDBJ whole genome shotgun (WGS) entry which is preliminary data.</text>
</comment>
<feature type="region of interest" description="Disordered" evidence="1">
    <location>
        <begin position="610"/>
        <end position="642"/>
    </location>
</feature>
<feature type="region of interest" description="Disordered" evidence="1">
    <location>
        <begin position="701"/>
        <end position="752"/>
    </location>
</feature>
<dbReference type="EMBL" id="SSOP01000072">
    <property type="protein sequence ID" value="KAB5592223.1"/>
    <property type="molecule type" value="Genomic_DNA"/>
</dbReference>
<sequence length="752" mass="85088">MNIQRGSKAYANFIPIVQSSGTGKSRAADELAKLIFTIPLNLRPPEDETGYPAGDQGLLDLLDVEACTAASQIRMKYYIFFKHLFDEVKQVLDGIESQKSQSELALMFYNYLAKGRRELYQAVIKKTKEGYRTISAKAEEEQYSQPAFVSAEDLIELIRSKSKSAVTDRQRPVQLVIYFDEAHSLTSNTITNSDGKGLTCYQILCSVIDSFVPLDLFTMFLSTSSKLRSFSPPQEQWWSARGHRAKTDGVQVPFNELPFDQWEQQYLLEENKHTLKDVCSPGFMVRFGRPLFWTRYKYGDRVVQADIIGFAQMKLAGTEQFEELSAEGQLAVLGVRVGLSFNLNRGEARFTEQRLVEGYMRIIFSVPKHREYIYSGYPSEPILAEAAAQLMCINNMNDGIPRILHEWCGADLIAKGDRGELVARLLITKAHDLVIHRLSPHRESPSTYSTPILLTDFLQALVGEELAQLIFDAVPDNSSDQTRLIDSALGKVKLNFTHWAKAADKGAVTDEAAWIGLARNMAWQCFDQQKAVDLITPLLLWDEKGESKLGLDNVSGIFWQIQHRNKLQKVEVDVTDLEFFSCCFPDTTKAEKGNARPYLTIILNLDENTAKRSREDQNSPPIYVSAPRTSPRNASKSHHPRYTINIPGCSQRVFPMLINSVEESKYASILNSQTLLDEHARQGQDFRQAVEDLKYAWKSKGRGSFHQVHRHESSRLNGSEDGVDGENNGARGEDEEASHKTMRESKRQKVRK</sequence>
<evidence type="ECO:0000313" key="3">
    <source>
        <dbReference type="Proteomes" id="UP000383932"/>
    </source>
</evidence>
<proteinExistence type="predicted"/>
<gene>
    <name evidence="2" type="ORF">CTheo_4320</name>
</gene>
<protein>
    <submittedName>
        <fullName evidence="2">Uncharacterized protein</fullName>
    </submittedName>
</protein>